<proteinExistence type="predicted"/>
<dbReference type="Proteomes" id="UP000178449">
    <property type="component" value="Unassembled WGS sequence"/>
</dbReference>
<accession>A0A1F6G9P3</accession>
<dbReference type="AlphaFoldDB" id="A0A1F6G9P3"/>
<name>A0A1F6G9P3_9PROT</name>
<sequence length="63" mass="7280">MNSLRKLALGQALFWLVAVTMSYLTLFQGDGAKHNNYFRWFYPQGQEFPETSHLWGAARPFGI</sequence>
<comment type="caution">
    <text evidence="1">The sequence shown here is derived from an EMBL/GenBank/DDBJ whole genome shotgun (WGS) entry which is preliminary data.</text>
</comment>
<gene>
    <name evidence="1" type="ORF">A2527_12815</name>
</gene>
<organism evidence="1 2">
    <name type="scientific">Candidatus Lambdaproteobacteria bacterium RIFOXYD2_FULL_50_16</name>
    <dbReference type="NCBI Taxonomy" id="1817772"/>
    <lineage>
        <taxon>Bacteria</taxon>
        <taxon>Pseudomonadati</taxon>
        <taxon>Pseudomonadota</taxon>
        <taxon>Candidatus Lambdaproteobacteria</taxon>
    </lineage>
</organism>
<evidence type="ECO:0000313" key="1">
    <source>
        <dbReference type="EMBL" id="OGG94825.1"/>
    </source>
</evidence>
<dbReference type="STRING" id="1817772.A2527_12815"/>
<reference evidence="1 2" key="1">
    <citation type="journal article" date="2016" name="Nat. Commun.">
        <title>Thousands of microbial genomes shed light on interconnected biogeochemical processes in an aquifer system.</title>
        <authorList>
            <person name="Anantharaman K."/>
            <person name="Brown C.T."/>
            <person name="Hug L.A."/>
            <person name="Sharon I."/>
            <person name="Castelle C.J."/>
            <person name="Probst A.J."/>
            <person name="Thomas B.C."/>
            <person name="Singh A."/>
            <person name="Wilkins M.J."/>
            <person name="Karaoz U."/>
            <person name="Brodie E.L."/>
            <person name="Williams K.H."/>
            <person name="Hubbard S.S."/>
            <person name="Banfield J.F."/>
        </authorList>
    </citation>
    <scope>NUCLEOTIDE SEQUENCE [LARGE SCALE GENOMIC DNA]</scope>
</reference>
<evidence type="ECO:0000313" key="2">
    <source>
        <dbReference type="Proteomes" id="UP000178449"/>
    </source>
</evidence>
<dbReference type="EMBL" id="MFNE01000033">
    <property type="protein sequence ID" value="OGG94825.1"/>
    <property type="molecule type" value="Genomic_DNA"/>
</dbReference>
<protein>
    <submittedName>
        <fullName evidence="1">Uncharacterized protein</fullName>
    </submittedName>
</protein>